<comment type="caution">
    <text evidence="1">The sequence shown here is derived from an EMBL/GenBank/DDBJ whole genome shotgun (WGS) entry which is preliminary data.</text>
</comment>
<organism evidence="1">
    <name type="scientific">Salvia splendens</name>
    <name type="common">Scarlet sage</name>
    <dbReference type="NCBI Taxonomy" id="180675"/>
    <lineage>
        <taxon>Eukaryota</taxon>
        <taxon>Viridiplantae</taxon>
        <taxon>Streptophyta</taxon>
        <taxon>Embryophyta</taxon>
        <taxon>Tracheophyta</taxon>
        <taxon>Spermatophyta</taxon>
        <taxon>Magnoliopsida</taxon>
        <taxon>eudicotyledons</taxon>
        <taxon>Gunneridae</taxon>
        <taxon>Pentapetalae</taxon>
        <taxon>asterids</taxon>
        <taxon>lamiids</taxon>
        <taxon>Lamiales</taxon>
        <taxon>Lamiaceae</taxon>
        <taxon>Nepetoideae</taxon>
        <taxon>Mentheae</taxon>
        <taxon>Salviinae</taxon>
        <taxon>Salvia</taxon>
        <taxon>Salvia subgen. Calosphace</taxon>
        <taxon>core Calosphace</taxon>
    </lineage>
</organism>
<evidence type="ECO:0000313" key="2">
    <source>
        <dbReference type="Proteomes" id="UP000298416"/>
    </source>
</evidence>
<evidence type="ECO:0000313" key="1">
    <source>
        <dbReference type="EMBL" id="KAG6415470.1"/>
    </source>
</evidence>
<protein>
    <submittedName>
        <fullName evidence="1">Uncharacterized protein</fullName>
    </submittedName>
</protein>
<name>A0A8X8XJ81_SALSN</name>
<keyword evidence="2" id="KW-1185">Reference proteome</keyword>
<dbReference type="PANTHER" id="PTHR48146">
    <property type="entry name" value="K-STIMULATED PYROPHOSPHATE-ENERGIZED SODIUM PUMP PROTEIN"/>
    <property type="match status" value="1"/>
</dbReference>
<sequence>MIGKQSERSECHRRPRLAAPLISMRSPLRLRRSFNVYALASATQRRNLMQELFADVALEVDDRAKDIIFGEEGAISVSDDGYGGPLCFYDVLSDHFISMPESGKSILDLIVQLWSQSFASNIFALLFHKWVSLVGVELFEVQLDSPEVLLRYSSALVQGATNVFW</sequence>
<gene>
    <name evidence="1" type="ORF">SASPL_122881</name>
</gene>
<proteinExistence type="predicted"/>
<dbReference type="PANTHER" id="PTHR48146:SF2">
    <property type="entry name" value="K-STIMULATED PYROPHOSPHATE-ENERGIZED SODIUM PUMP PROTEIN"/>
    <property type="match status" value="1"/>
</dbReference>
<dbReference type="Proteomes" id="UP000298416">
    <property type="component" value="Unassembled WGS sequence"/>
</dbReference>
<dbReference type="AlphaFoldDB" id="A0A8X8XJ81"/>
<reference evidence="1" key="1">
    <citation type="submission" date="2018-01" db="EMBL/GenBank/DDBJ databases">
        <authorList>
            <person name="Mao J.F."/>
        </authorList>
    </citation>
    <scope>NUCLEOTIDE SEQUENCE</scope>
    <source>
        <strain evidence="1">Huo1</strain>
        <tissue evidence="1">Leaf</tissue>
    </source>
</reference>
<dbReference type="EMBL" id="PNBA02000008">
    <property type="protein sequence ID" value="KAG6415470.1"/>
    <property type="molecule type" value="Genomic_DNA"/>
</dbReference>
<accession>A0A8X8XJ81</accession>
<reference evidence="1" key="2">
    <citation type="submission" date="2020-08" db="EMBL/GenBank/DDBJ databases">
        <title>Plant Genome Project.</title>
        <authorList>
            <person name="Zhang R.-G."/>
        </authorList>
    </citation>
    <scope>NUCLEOTIDE SEQUENCE</scope>
    <source>
        <strain evidence="1">Huo1</strain>
        <tissue evidence="1">Leaf</tissue>
    </source>
</reference>